<protein>
    <submittedName>
        <fullName evidence="1">Uncharacterized protein</fullName>
    </submittedName>
</protein>
<reference evidence="1" key="1">
    <citation type="submission" date="2019-08" db="EMBL/GenBank/DDBJ databases">
        <authorList>
            <person name="Zhou D."/>
            <person name="Chen F."/>
        </authorList>
    </citation>
    <scope>NUCLEOTIDE SEQUENCE</scope>
    <source>
        <strain evidence="1">QJ20133</strain>
        <plasmid evidence="1">pJ20133-VIM</plasmid>
    </source>
</reference>
<name>A0A6B7Q3Y6_9PSED</name>
<dbReference type="AlphaFoldDB" id="A0A6B7Q3Y6"/>
<accession>A0A6B7Q3Y6</accession>
<keyword evidence="1" id="KW-0614">Plasmid</keyword>
<proteinExistence type="predicted"/>
<geneLocation type="plasmid" evidence="1">
    <name>pJ20133-VIM</name>
</geneLocation>
<sequence>MADYDDEMLAQFKSLFIKAETKKAAQIIDPTLMEKRPEIARRALREILTKKAQDEAATLLSDLGIEEKASTLYPKFRNHLVGIQPNTPNDGILVRFINAKLAKKFGKVTERDTSMLSKSIAHVEVVMAELRGILK</sequence>
<dbReference type="EMBL" id="MN310371">
    <property type="protein sequence ID" value="QFX76342.1"/>
    <property type="molecule type" value="Genomic_DNA"/>
</dbReference>
<evidence type="ECO:0000313" key="1">
    <source>
        <dbReference type="EMBL" id="QFX76342.1"/>
    </source>
</evidence>
<organism evidence="1">
    <name type="scientific">Pseudomonas monteilii</name>
    <dbReference type="NCBI Taxonomy" id="76759"/>
    <lineage>
        <taxon>Bacteria</taxon>
        <taxon>Pseudomonadati</taxon>
        <taxon>Pseudomonadota</taxon>
        <taxon>Gammaproteobacteria</taxon>
        <taxon>Pseudomonadales</taxon>
        <taxon>Pseudomonadaceae</taxon>
        <taxon>Pseudomonas</taxon>
    </lineage>
</organism>